<reference evidence="1 2" key="1">
    <citation type="submission" date="2020-08" db="EMBL/GenBank/DDBJ databases">
        <authorList>
            <person name="Mo P."/>
        </authorList>
    </citation>
    <scope>NUCLEOTIDE SEQUENCE [LARGE SCALE GENOMIC DNA]</scope>
    <source>
        <strain evidence="1 2">CGMCC 4.1532</strain>
    </source>
</reference>
<dbReference type="SUPFAM" id="SSF54427">
    <property type="entry name" value="NTF2-like"/>
    <property type="match status" value="1"/>
</dbReference>
<dbReference type="RefSeq" id="WP_185720672.1">
    <property type="nucleotide sequence ID" value="NZ_BAAAWI010000001.1"/>
</dbReference>
<organism evidence="1 2">
    <name type="scientific">Pseudonocardia petroleophila</name>
    <dbReference type="NCBI Taxonomy" id="37331"/>
    <lineage>
        <taxon>Bacteria</taxon>
        <taxon>Bacillati</taxon>
        <taxon>Actinomycetota</taxon>
        <taxon>Actinomycetes</taxon>
        <taxon>Pseudonocardiales</taxon>
        <taxon>Pseudonocardiaceae</taxon>
        <taxon>Pseudonocardia</taxon>
    </lineage>
</organism>
<accession>A0A7G7MM35</accession>
<sequence>MTVAMQRLITAMQEQTDAFHAAVHAAGDLEAALATVAADGTLEDVPVGGPYTGDELRRHLAEDVLPHLPADLSFRRVTRTADIRTLVDQRLVRFTHDRELPWLLPGVAPTHRPAEVLAISVVAFRHRTSGAVVESLISSYRTLWDHTGLRAQLGLS</sequence>
<evidence type="ECO:0000313" key="1">
    <source>
        <dbReference type="EMBL" id="QNG53846.1"/>
    </source>
</evidence>
<dbReference type="AlphaFoldDB" id="A0A7G7MM35"/>
<dbReference type="KEGG" id="ppel:H6H00_07975"/>
<protein>
    <recommendedName>
        <fullName evidence="3">SnoaL-like domain-containing protein</fullName>
    </recommendedName>
</protein>
<dbReference type="Gene3D" id="3.10.450.50">
    <property type="match status" value="1"/>
</dbReference>
<dbReference type="EMBL" id="CP060131">
    <property type="protein sequence ID" value="QNG53846.1"/>
    <property type="molecule type" value="Genomic_DNA"/>
</dbReference>
<gene>
    <name evidence="1" type="ORF">H6H00_07975</name>
</gene>
<keyword evidence="2" id="KW-1185">Reference proteome</keyword>
<evidence type="ECO:0000313" key="2">
    <source>
        <dbReference type="Proteomes" id="UP000515728"/>
    </source>
</evidence>
<proteinExistence type="predicted"/>
<dbReference type="InterPro" id="IPR032710">
    <property type="entry name" value="NTF2-like_dom_sf"/>
</dbReference>
<name>A0A7G7MM35_9PSEU</name>
<dbReference type="Proteomes" id="UP000515728">
    <property type="component" value="Chromosome"/>
</dbReference>
<evidence type="ECO:0008006" key="3">
    <source>
        <dbReference type="Google" id="ProtNLM"/>
    </source>
</evidence>